<protein>
    <submittedName>
        <fullName evidence="3">Tape measure protein</fullName>
    </submittedName>
</protein>
<keyword evidence="1" id="KW-0812">Transmembrane</keyword>
<proteinExistence type="predicted"/>
<feature type="transmembrane region" description="Helical" evidence="1">
    <location>
        <begin position="515"/>
        <end position="534"/>
    </location>
</feature>
<dbReference type="EMBL" id="JBHTOK010000063">
    <property type="protein sequence ID" value="MFD1441192.1"/>
    <property type="molecule type" value="Genomic_DNA"/>
</dbReference>
<keyword evidence="4" id="KW-1185">Reference proteome</keyword>
<dbReference type="Proteomes" id="UP001597212">
    <property type="component" value="Unassembled WGS sequence"/>
</dbReference>
<dbReference type="Pfam" id="PF20155">
    <property type="entry name" value="TMP_3"/>
    <property type="match status" value="1"/>
</dbReference>
<keyword evidence="1" id="KW-0472">Membrane</keyword>
<sequence length="806" mass="83164">MAADGTVVIDIRADGGNEAVGTMDKLKSAMKGLIAPGESAGKVFGGLKDKLSLGAVMGLAQKGIESLVGGLGDLGSQIIDASDAIDKFKSTMDFAGFTKKQTAEATKSAKVYADKTVYDLNTVLNTTAQLAANEIKNYTGLTQAAGNLNAVAGGNADTFKSVAMVLTQTAGAGKLTTENWNQLTDAIPGASGKLQEAMKKNGAYTGNFRDAMEKGQISAGEFNKAIEQLGMTKAAKDAATSTQTFEGAIGNLQAAFVTAGTEFLNKFKAPITQGITDVANAVPKITAGIGNALGSIGNLASKANLGPIISSQFDNISWDSILRPFQSTWSTIQQTASHLDFSGAKTALSSLGSQFSSYAANWARIWAPITDGLVTALGNANNALQPFFASFANIDFTAMFAPFQGIANTIKTTLSGLDFSGIQALGSQIIPALQAGFQSFMTVAGPAINGVVTAFGNLWNAAQPVVSTIASVLVPIFQVLGAYLGGVFSSVLSGISTAFNFFAGVLRFIQSLLNLLAAGFRALSPAITVIAGWVGKLSGVFTNLGGVTKSLKAAVSNAWNGIKSAVQTAGAGVKAVVSIVSGVFKSLGSAGSGLKSALSAAWSGIVGAVRTAKATISGVIGAIKSIFTGLGHIDLGKAGRAIMDGFVGGLKAVWEKGKKFVGGIADWIKKHKGPIQYDARLLVPAGHAIMEGLNNGLQKSFVAVKNTVGSMAGQLSDAAMVTATVGLSSAVQPEVLAGSRYTAIPSDQVINNYSTTTNVGEMQPRVIEVHVSANIDKRELSREIAEPVKIEIDRMQRTSNRIKGVR</sequence>
<name>A0ABW4CZC1_9LACO</name>
<feature type="transmembrane region" description="Helical" evidence="1">
    <location>
        <begin position="480"/>
        <end position="503"/>
    </location>
</feature>
<organism evidence="3 4">
    <name type="scientific">Lacticaseibacillus hegangensis</name>
    <dbReference type="NCBI Taxonomy" id="2486010"/>
    <lineage>
        <taxon>Bacteria</taxon>
        <taxon>Bacillati</taxon>
        <taxon>Bacillota</taxon>
        <taxon>Bacilli</taxon>
        <taxon>Lactobacillales</taxon>
        <taxon>Lactobacillaceae</taxon>
        <taxon>Lacticaseibacillus</taxon>
    </lineage>
</organism>
<dbReference type="NCBIfam" id="TIGR02675">
    <property type="entry name" value="tape_meas_nterm"/>
    <property type="match status" value="1"/>
</dbReference>
<evidence type="ECO:0000313" key="3">
    <source>
        <dbReference type="EMBL" id="MFD1441192.1"/>
    </source>
</evidence>
<reference evidence="4" key="1">
    <citation type="journal article" date="2019" name="Int. J. Syst. Evol. Microbiol.">
        <title>The Global Catalogue of Microorganisms (GCM) 10K type strain sequencing project: providing services to taxonomists for standard genome sequencing and annotation.</title>
        <authorList>
            <consortium name="The Broad Institute Genomics Platform"/>
            <consortium name="The Broad Institute Genome Sequencing Center for Infectious Disease"/>
            <person name="Wu L."/>
            <person name="Ma J."/>
        </authorList>
    </citation>
    <scope>NUCLEOTIDE SEQUENCE [LARGE SCALE GENOMIC DNA]</scope>
    <source>
        <strain evidence="4">CCM 8912</strain>
    </source>
</reference>
<accession>A0ABW4CZC1</accession>
<dbReference type="InterPro" id="IPR013491">
    <property type="entry name" value="Tape_meas_N"/>
</dbReference>
<comment type="caution">
    <text evidence="3">The sequence shown here is derived from an EMBL/GenBank/DDBJ whole genome shotgun (WGS) entry which is preliminary data.</text>
</comment>
<evidence type="ECO:0000256" key="1">
    <source>
        <dbReference type="SAM" id="Phobius"/>
    </source>
</evidence>
<evidence type="ECO:0000259" key="2">
    <source>
        <dbReference type="Pfam" id="PF20155"/>
    </source>
</evidence>
<dbReference type="RefSeq" id="WP_225419326.1">
    <property type="nucleotide sequence ID" value="NZ_JBHTOK010000063.1"/>
</dbReference>
<feature type="domain" description="Tape measure protein N-terminal" evidence="2">
    <location>
        <begin position="77"/>
        <end position="259"/>
    </location>
</feature>
<keyword evidence="1" id="KW-1133">Transmembrane helix</keyword>
<gene>
    <name evidence="3" type="ORF">ACFQ5K_07380</name>
</gene>
<evidence type="ECO:0000313" key="4">
    <source>
        <dbReference type="Proteomes" id="UP001597212"/>
    </source>
</evidence>